<feature type="transmembrane region" description="Helical" evidence="1">
    <location>
        <begin position="17"/>
        <end position="39"/>
    </location>
</feature>
<name>A0AAU9JH37_9CILI</name>
<proteinExistence type="predicted"/>
<evidence type="ECO:0000313" key="2">
    <source>
        <dbReference type="EMBL" id="CAG9324936.1"/>
    </source>
</evidence>
<feature type="transmembrane region" description="Helical" evidence="1">
    <location>
        <begin position="60"/>
        <end position="83"/>
    </location>
</feature>
<comment type="caution">
    <text evidence="2">The sequence shown here is derived from an EMBL/GenBank/DDBJ whole genome shotgun (WGS) entry which is preliminary data.</text>
</comment>
<keyword evidence="1" id="KW-1133">Transmembrane helix</keyword>
<organism evidence="2 3">
    <name type="scientific">Blepharisma stoltei</name>
    <dbReference type="NCBI Taxonomy" id="1481888"/>
    <lineage>
        <taxon>Eukaryota</taxon>
        <taxon>Sar</taxon>
        <taxon>Alveolata</taxon>
        <taxon>Ciliophora</taxon>
        <taxon>Postciliodesmatophora</taxon>
        <taxon>Heterotrichea</taxon>
        <taxon>Heterotrichida</taxon>
        <taxon>Blepharismidae</taxon>
        <taxon>Blepharisma</taxon>
    </lineage>
</organism>
<accession>A0AAU9JH37</accession>
<dbReference type="EMBL" id="CAJZBQ010000037">
    <property type="protein sequence ID" value="CAG9324936.1"/>
    <property type="molecule type" value="Genomic_DNA"/>
</dbReference>
<dbReference type="AlphaFoldDB" id="A0AAU9JH37"/>
<gene>
    <name evidence="2" type="ORF">BSTOLATCC_MIC37682</name>
</gene>
<dbReference type="Proteomes" id="UP001162131">
    <property type="component" value="Unassembled WGS sequence"/>
</dbReference>
<evidence type="ECO:0000313" key="3">
    <source>
        <dbReference type="Proteomes" id="UP001162131"/>
    </source>
</evidence>
<keyword evidence="1" id="KW-0812">Transmembrane</keyword>
<keyword evidence="3" id="KW-1185">Reference proteome</keyword>
<keyword evidence="1" id="KW-0472">Membrane</keyword>
<protein>
    <submittedName>
        <fullName evidence="2">Uncharacterized protein</fullName>
    </submittedName>
</protein>
<reference evidence="2" key="1">
    <citation type="submission" date="2021-09" db="EMBL/GenBank/DDBJ databases">
        <authorList>
            <consortium name="AG Swart"/>
            <person name="Singh M."/>
            <person name="Singh A."/>
            <person name="Seah K."/>
            <person name="Emmerich C."/>
        </authorList>
    </citation>
    <scope>NUCLEOTIDE SEQUENCE</scope>
    <source>
        <strain evidence="2">ATCC30299</strain>
    </source>
</reference>
<sequence>MTVSNALKELTMTEANALAVLLTVKPAIILLGNAILALAEIEWNFILRMTKLADAKELKFLAGWLALAAQGLILITSLALHALTYAVSAQIWQESAQNAKIYL</sequence>
<evidence type="ECO:0000256" key="1">
    <source>
        <dbReference type="SAM" id="Phobius"/>
    </source>
</evidence>